<comment type="caution">
    <text evidence="2">The sequence shown here is derived from an EMBL/GenBank/DDBJ whole genome shotgun (WGS) entry which is preliminary data.</text>
</comment>
<dbReference type="Proteomes" id="UP001442364">
    <property type="component" value="Unassembled WGS sequence"/>
</dbReference>
<dbReference type="Pfam" id="PF09359">
    <property type="entry name" value="VTC"/>
    <property type="match status" value="1"/>
</dbReference>
<evidence type="ECO:0000259" key="1">
    <source>
        <dbReference type="Pfam" id="PF09359"/>
    </source>
</evidence>
<keyword evidence="3" id="KW-1185">Reference proteome</keyword>
<dbReference type="EMBL" id="JBBMER010000001">
    <property type="protein sequence ID" value="MEQ2378329.1"/>
    <property type="molecule type" value="Genomic_DNA"/>
</dbReference>
<dbReference type="RefSeq" id="WP_022502735.1">
    <property type="nucleotide sequence ID" value="NZ_JBBMER010000001.1"/>
</dbReference>
<dbReference type="CDD" id="cd07750">
    <property type="entry name" value="PolyPPase_VTC_like"/>
    <property type="match status" value="1"/>
</dbReference>
<evidence type="ECO:0000313" key="3">
    <source>
        <dbReference type="Proteomes" id="UP001442364"/>
    </source>
</evidence>
<dbReference type="InterPro" id="IPR042267">
    <property type="entry name" value="VTC_sf"/>
</dbReference>
<dbReference type="InterPro" id="IPR033469">
    <property type="entry name" value="CYTH-like_dom_sf"/>
</dbReference>
<protein>
    <submittedName>
        <fullName evidence="2">Polyphosphate polymerase domain-containing protein</fullName>
    </submittedName>
</protein>
<accession>A0ABV1BRE5</accession>
<dbReference type="InterPro" id="IPR018966">
    <property type="entry name" value="VTC_domain"/>
</dbReference>
<evidence type="ECO:0000313" key="2">
    <source>
        <dbReference type="EMBL" id="MEQ2378329.1"/>
    </source>
</evidence>
<reference evidence="2 3" key="1">
    <citation type="submission" date="2024-03" db="EMBL/GenBank/DDBJ databases">
        <title>Human intestinal bacterial collection.</title>
        <authorList>
            <person name="Pauvert C."/>
            <person name="Hitch T.C.A."/>
            <person name="Clavel T."/>
        </authorList>
    </citation>
    <scope>NUCLEOTIDE SEQUENCE [LARGE SCALE GENOMIC DNA]</scope>
    <source>
        <strain evidence="2 3">CLA-AA-H255</strain>
    </source>
</reference>
<name>A0ABV1BRE5_9FIRM</name>
<dbReference type="SUPFAM" id="SSF55154">
    <property type="entry name" value="CYTH-like phosphatases"/>
    <property type="match status" value="1"/>
</dbReference>
<organism evidence="2 3">
    <name type="scientific">[Lactobacillus] rogosae</name>
    <dbReference type="NCBI Taxonomy" id="706562"/>
    <lineage>
        <taxon>Bacteria</taxon>
        <taxon>Bacillati</taxon>
        <taxon>Bacillota</taxon>
        <taxon>Clostridia</taxon>
        <taxon>Lachnospirales</taxon>
        <taxon>Lachnospiraceae</taxon>
        <taxon>Lachnospira</taxon>
    </lineage>
</organism>
<dbReference type="Gene3D" id="3.20.100.30">
    <property type="entry name" value="VTC, catalytic tunnel domain"/>
    <property type="match status" value="1"/>
</dbReference>
<proteinExistence type="predicted"/>
<feature type="domain" description="VTC" evidence="1">
    <location>
        <begin position="7"/>
        <end position="232"/>
    </location>
</feature>
<gene>
    <name evidence="2" type="ORF">WMO14_00325</name>
</gene>
<sequence length="277" mass="33049">MAIEVFNRYEKKYILDEHTFRRLLERINDYMEPDKYNLNGQFYSICNIYYDTDDNRLIRSSIEKPVYKEKLRMRSYGTPCGEDRVFLEIKKKYNGIVNKRRTSIVLKDAYKYMESDVYPESDTQCINTQVLKEIDYFKKMYTLKPKVYLSYDRYAYFEKNDGDFRVTFDTNITTRRGDVRLESGSYGNKLIPDRLYLMEIKISGAVPMWFTRCLSDLHIYPVSFSKYGTEYKRYVLEGYDKDTEELSNQIAPNEYAKEYGNVYGCQYGQYGKSAICI</sequence>